<evidence type="ECO:0000256" key="1">
    <source>
        <dbReference type="SAM" id="Phobius"/>
    </source>
</evidence>
<keyword evidence="1" id="KW-1133">Transmembrane helix</keyword>
<keyword evidence="1" id="KW-0812">Transmembrane</keyword>
<dbReference type="Pfam" id="PF11003">
    <property type="entry name" value="DUF2842"/>
    <property type="match status" value="1"/>
</dbReference>
<evidence type="ECO:0000313" key="2">
    <source>
        <dbReference type="EMBL" id="QEE20448.1"/>
    </source>
</evidence>
<organism evidence="2 3">
    <name type="scientific">Paradevosia tibetensis</name>
    <dbReference type="NCBI Taxonomy" id="1447062"/>
    <lineage>
        <taxon>Bacteria</taxon>
        <taxon>Pseudomonadati</taxon>
        <taxon>Pseudomonadota</taxon>
        <taxon>Alphaproteobacteria</taxon>
        <taxon>Hyphomicrobiales</taxon>
        <taxon>Devosiaceae</taxon>
        <taxon>Paradevosia</taxon>
    </lineage>
</organism>
<keyword evidence="1" id="KW-0472">Membrane</keyword>
<feature type="transmembrane region" description="Helical" evidence="1">
    <location>
        <begin position="39"/>
        <end position="60"/>
    </location>
</feature>
<dbReference type="AlphaFoldDB" id="A0A5B9DPI4"/>
<feature type="transmembrane region" description="Helical" evidence="1">
    <location>
        <begin position="12"/>
        <end position="33"/>
    </location>
</feature>
<dbReference type="RefSeq" id="WP_147655919.1">
    <property type="nucleotide sequence ID" value="NZ_BMFM01000001.1"/>
</dbReference>
<evidence type="ECO:0000313" key="3">
    <source>
        <dbReference type="Proteomes" id="UP000321062"/>
    </source>
</evidence>
<sequence length="69" mass="7672">MTQSTRKLIGVLLTLGVLVGYALIVMVIYDWFLTGLPQLALLAFFVVAGLAWCFPAMVIIRWMSKPDKA</sequence>
<name>A0A5B9DPI4_9HYPH</name>
<reference evidence="2 3" key="1">
    <citation type="journal article" date="2015" name="Int. J. Syst. Evol. Microbiol.">
        <title>Youhaiella tibetensis gen. nov., sp. nov., isolated from subsurface sediment.</title>
        <authorList>
            <person name="Wang Y.X."/>
            <person name="Huang F.Q."/>
            <person name="Nogi Y."/>
            <person name="Pang S.J."/>
            <person name="Wang P.K."/>
            <person name="Lv J."/>
        </authorList>
    </citation>
    <scope>NUCLEOTIDE SEQUENCE [LARGE SCALE GENOMIC DNA]</scope>
    <source>
        <strain evidence="3">fig4</strain>
    </source>
</reference>
<dbReference type="KEGG" id="yti:FNA67_09825"/>
<keyword evidence="3" id="KW-1185">Reference proteome</keyword>
<accession>A0A5B9DPI4</accession>
<dbReference type="Proteomes" id="UP000321062">
    <property type="component" value="Chromosome"/>
</dbReference>
<proteinExistence type="predicted"/>
<dbReference type="InterPro" id="IPR021265">
    <property type="entry name" value="DUF2842"/>
</dbReference>
<protein>
    <submittedName>
        <fullName evidence="2">DUF2842 domain-containing protein</fullName>
    </submittedName>
</protein>
<dbReference type="EMBL" id="CP041690">
    <property type="protein sequence ID" value="QEE20448.1"/>
    <property type="molecule type" value="Genomic_DNA"/>
</dbReference>
<gene>
    <name evidence="2" type="ORF">FNA67_09825</name>
</gene>